<evidence type="ECO:0000313" key="12">
    <source>
        <dbReference type="Proteomes" id="UP001445076"/>
    </source>
</evidence>
<dbReference type="PANTHER" id="PTHR35981:SF2">
    <property type="entry name" value="ION TRANSPORT PEPTIDE, ISOFORM C"/>
    <property type="match status" value="1"/>
</dbReference>
<comment type="caution">
    <text evidence="11">The sequence shown here is derived from an EMBL/GenBank/DDBJ whole genome shotgun (WGS) entry which is preliminary data.</text>
</comment>
<sequence length="151" mass="17014">PLLKEVQVAFSAQPSTMSHCAVTLVVVLVVLTTLCSGRSLSSGEVQWLLQTSPYKSLPQEYNVRRRDSGLEYHSVTKRAVFDSQCKGFYDRGVWARLNRVCVDCQNLYRSPEIENECRMGCFATKYFTSCVSNLLLPVDEYQDMAALVRGS</sequence>
<keyword evidence="10" id="KW-0812">Transmembrane</keyword>
<evidence type="ECO:0008006" key="13">
    <source>
        <dbReference type="Google" id="ProtNLM"/>
    </source>
</evidence>
<dbReference type="InterPro" id="IPR018251">
    <property type="entry name" value="Crust_neurhormone_CS"/>
</dbReference>
<dbReference type="InterPro" id="IPR035957">
    <property type="entry name" value="Crust_neurohorm_sf"/>
</dbReference>
<keyword evidence="10" id="KW-1133">Transmembrane helix</keyword>
<feature type="non-terminal residue" evidence="11">
    <location>
        <position position="1"/>
    </location>
</feature>
<dbReference type="Gene3D" id="1.10.2010.10">
    <property type="entry name" value="Crustacean CHH/MIH/GIH neurohormone"/>
    <property type="match status" value="1"/>
</dbReference>
<accession>A0AAW0X7A3</accession>
<dbReference type="GO" id="GO:0007218">
    <property type="term" value="P:neuropeptide signaling pathway"/>
    <property type="evidence" value="ECO:0007669"/>
    <property type="project" value="UniProtKB-KW"/>
</dbReference>
<dbReference type="InterPro" id="IPR001166">
    <property type="entry name" value="Hyperglycemic"/>
</dbReference>
<evidence type="ECO:0000256" key="4">
    <source>
        <dbReference type="ARBA" id="ARBA00022702"/>
    </source>
</evidence>
<dbReference type="Pfam" id="PF01147">
    <property type="entry name" value="Crust_neurohorm"/>
    <property type="match status" value="1"/>
</dbReference>
<protein>
    <recommendedName>
        <fullName evidence="13">Crustacean hyperglycemic hormone</fullName>
    </recommendedName>
</protein>
<dbReference type="PROSITE" id="PS01250">
    <property type="entry name" value="CHH_MIH_GIH"/>
    <property type="match status" value="1"/>
</dbReference>
<feature type="transmembrane region" description="Helical" evidence="10">
    <location>
        <begin position="16"/>
        <end position="35"/>
    </location>
</feature>
<dbReference type="PRINTS" id="PR00550">
    <property type="entry name" value="HYPRGLYCEMIC"/>
</dbReference>
<keyword evidence="10" id="KW-0472">Membrane</keyword>
<comment type="similarity">
    <text evidence="2">Belongs to the arthropod CHH/MIH/GIH/VIH hormone family.</text>
</comment>
<dbReference type="GO" id="GO:0005184">
    <property type="term" value="F:neuropeptide hormone activity"/>
    <property type="evidence" value="ECO:0007669"/>
    <property type="project" value="InterPro"/>
</dbReference>
<keyword evidence="3" id="KW-0964">Secreted</keyword>
<dbReference type="Proteomes" id="UP001445076">
    <property type="component" value="Unassembled WGS sequence"/>
</dbReference>
<evidence type="ECO:0000256" key="8">
    <source>
        <dbReference type="ARBA" id="ARBA00023320"/>
    </source>
</evidence>
<keyword evidence="8" id="KW-0527">Neuropeptide</keyword>
<dbReference type="InterPro" id="IPR031098">
    <property type="entry name" value="Crust_neurohorm"/>
</dbReference>
<proteinExistence type="inferred from homology"/>
<dbReference type="AlphaFoldDB" id="A0AAW0X7A3"/>
<dbReference type="GO" id="GO:0007623">
    <property type="term" value="P:circadian rhythm"/>
    <property type="evidence" value="ECO:0007669"/>
    <property type="project" value="TreeGrafter"/>
</dbReference>
<evidence type="ECO:0000256" key="1">
    <source>
        <dbReference type="ARBA" id="ARBA00004613"/>
    </source>
</evidence>
<evidence type="ECO:0000256" key="5">
    <source>
        <dbReference type="ARBA" id="ARBA00022815"/>
    </source>
</evidence>
<evidence type="ECO:0000256" key="7">
    <source>
        <dbReference type="ARBA" id="ARBA00023283"/>
    </source>
</evidence>
<dbReference type="SUPFAM" id="SSF81778">
    <property type="entry name" value="Crustacean CHH/MIH/GIH neurohormone"/>
    <property type="match status" value="1"/>
</dbReference>
<feature type="disulfide bond" evidence="9">
    <location>
        <begin position="104"/>
        <end position="130"/>
    </location>
</feature>
<keyword evidence="7" id="KW-0873">Pyrrolidone carboxylic acid</keyword>
<keyword evidence="6 9" id="KW-1015">Disulfide bond</keyword>
<evidence type="ECO:0000256" key="3">
    <source>
        <dbReference type="ARBA" id="ARBA00022525"/>
    </source>
</evidence>
<evidence type="ECO:0000256" key="2">
    <source>
        <dbReference type="ARBA" id="ARBA00005447"/>
    </source>
</evidence>
<dbReference type="PRINTS" id="PR00548">
    <property type="entry name" value="HYPRGLYCEMC1"/>
</dbReference>
<evidence type="ECO:0000256" key="9">
    <source>
        <dbReference type="PIRSR" id="PIRSR631098-51"/>
    </source>
</evidence>
<feature type="disulfide bond" evidence="9">
    <location>
        <begin position="85"/>
        <end position="121"/>
    </location>
</feature>
<evidence type="ECO:0000256" key="6">
    <source>
        <dbReference type="ARBA" id="ARBA00023157"/>
    </source>
</evidence>
<gene>
    <name evidence="11" type="ORF">OTU49_005327</name>
</gene>
<organism evidence="11 12">
    <name type="scientific">Cherax quadricarinatus</name>
    <name type="common">Australian red claw crayfish</name>
    <dbReference type="NCBI Taxonomy" id="27406"/>
    <lineage>
        <taxon>Eukaryota</taxon>
        <taxon>Metazoa</taxon>
        <taxon>Ecdysozoa</taxon>
        <taxon>Arthropoda</taxon>
        <taxon>Crustacea</taxon>
        <taxon>Multicrustacea</taxon>
        <taxon>Malacostraca</taxon>
        <taxon>Eumalacostraca</taxon>
        <taxon>Eucarida</taxon>
        <taxon>Decapoda</taxon>
        <taxon>Pleocyemata</taxon>
        <taxon>Astacidea</taxon>
        <taxon>Parastacoidea</taxon>
        <taxon>Parastacidae</taxon>
        <taxon>Cherax</taxon>
    </lineage>
</organism>
<name>A0AAW0X7A3_CHEQU</name>
<reference evidence="11 12" key="1">
    <citation type="journal article" date="2024" name="BMC Genomics">
        <title>Genome assembly of redclaw crayfish (Cherax quadricarinatus) provides insights into its immune adaptation and hypoxia tolerance.</title>
        <authorList>
            <person name="Liu Z."/>
            <person name="Zheng J."/>
            <person name="Li H."/>
            <person name="Fang K."/>
            <person name="Wang S."/>
            <person name="He J."/>
            <person name="Zhou D."/>
            <person name="Weng S."/>
            <person name="Chi M."/>
            <person name="Gu Z."/>
            <person name="He J."/>
            <person name="Li F."/>
            <person name="Wang M."/>
        </authorList>
    </citation>
    <scope>NUCLEOTIDE SEQUENCE [LARGE SCALE GENOMIC DNA]</scope>
    <source>
        <strain evidence="11">ZL_2023a</strain>
    </source>
</reference>
<feature type="disulfide bond" evidence="9">
    <location>
        <begin position="101"/>
        <end position="117"/>
    </location>
</feature>
<dbReference type="InterPro" id="IPR000346">
    <property type="entry name" value="Hyperglycemic1"/>
</dbReference>
<dbReference type="PANTHER" id="PTHR35981">
    <property type="entry name" value="ION TRANSPORT PEPTIDE, ISOFORM C"/>
    <property type="match status" value="1"/>
</dbReference>
<keyword evidence="5" id="KW-0027">Amidation</keyword>
<comment type="subcellular location">
    <subcellularLocation>
        <location evidence="1">Secreted</location>
    </subcellularLocation>
</comment>
<dbReference type="EMBL" id="JARKIK010000046">
    <property type="protein sequence ID" value="KAK8735813.1"/>
    <property type="molecule type" value="Genomic_DNA"/>
</dbReference>
<keyword evidence="4" id="KW-0372">Hormone</keyword>
<dbReference type="GO" id="GO:0005576">
    <property type="term" value="C:extracellular region"/>
    <property type="evidence" value="ECO:0007669"/>
    <property type="project" value="UniProtKB-SubCell"/>
</dbReference>
<keyword evidence="12" id="KW-1185">Reference proteome</keyword>
<evidence type="ECO:0000256" key="10">
    <source>
        <dbReference type="SAM" id="Phobius"/>
    </source>
</evidence>
<evidence type="ECO:0000313" key="11">
    <source>
        <dbReference type="EMBL" id="KAK8735813.1"/>
    </source>
</evidence>